<organism evidence="1 2">
    <name type="scientific">Ancylostoma ceylanicum</name>
    <dbReference type="NCBI Taxonomy" id="53326"/>
    <lineage>
        <taxon>Eukaryota</taxon>
        <taxon>Metazoa</taxon>
        <taxon>Ecdysozoa</taxon>
        <taxon>Nematoda</taxon>
        <taxon>Chromadorea</taxon>
        <taxon>Rhabditida</taxon>
        <taxon>Rhabditina</taxon>
        <taxon>Rhabditomorpha</taxon>
        <taxon>Strongyloidea</taxon>
        <taxon>Ancylostomatidae</taxon>
        <taxon>Ancylostomatinae</taxon>
        <taxon>Ancylostoma</taxon>
    </lineage>
</organism>
<dbReference type="AlphaFoldDB" id="A0A016RV14"/>
<reference evidence="2" key="1">
    <citation type="journal article" date="2015" name="Nat. Genet.">
        <title>The genome and transcriptome of the zoonotic hookworm Ancylostoma ceylanicum identify infection-specific gene families.</title>
        <authorList>
            <person name="Schwarz E.M."/>
            <person name="Hu Y."/>
            <person name="Antoshechkin I."/>
            <person name="Miller M.M."/>
            <person name="Sternberg P.W."/>
            <person name="Aroian R.V."/>
        </authorList>
    </citation>
    <scope>NUCLEOTIDE SEQUENCE</scope>
    <source>
        <strain evidence="2">HY135</strain>
    </source>
</reference>
<gene>
    <name evidence="1" type="primary">Acey_s0370.g101</name>
    <name evidence="1" type="ORF">Y032_0370g101</name>
</gene>
<protein>
    <submittedName>
        <fullName evidence="1">Uncharacterized protein</fullName>
    </submittedName>
</protein>
<dbReference type="EMBL" id="JARK01001706">
    <property type="protein sequence ID" value="EYB81947.1"/>
    <property type="molecule type" value="Genomic_DNA"/>
</dbReference>
<dbReference type="Proteomes" id="UP000024635">
    <property type="component" value="Unassembled WGS sequence"/>
</dbReference>
<keyword evidence="2" id="KW-1185">Reference proteome</keyword>
<sequence>MAPVDIPYTFSAYVAFIYPSLAHKTCLFLPNAARTFEDCSRDAHMNRPITAQQRTSCHAAASKQQLTNGFFS</sequence>
<accession>A0A016RV14</accession>
<evidence type="ECO:0000313" key="1">
    <source>
        <dbReference type="EMBL" id="EYB81947.1"/>
    </source>
</evidence>
<evidence type="ECO:0000313" key="2">
    <source>
        <dbReference type="Proteomes" id="UP000024635"/>
    </source>
</evidence>
<proteinExistence type="predicted"/>
<comment type="caution">
    <text evidence="1">The sequence shown here is derived from an EMBL/GenBank/DDBJ whole genome shotgun (WGS) entry which is preliminary data.</text>
</comment>
<name>A0A016RV14_9BILA</name>